<dbReference type="AlphaFoldDB" id="A0A7S1T638"/>
<feature type="region of interest" description="Disordered" evidence="1">
    <location>
        <begin position="77"/>
        <end position="101"/>
    </location>
</feature>
<evidence type="ECO:0000313" key="2">
    <source>
        <dbReference type="EMBL" id="CAD9223807.1"/>
    </source>
</evidence>
<name>A0A7S1T638_9RHOD</name>
<evidence type="ECO:0000256" key="1">
    <source>
        <dbReference type="SAM" id="MobiDB-lite"/>
    </source>
</evidence>
<sequence length="101" mass="11785">MYSECAHRHGRNQAHVPTVRHPYSYVICIRAFVLTTRSMHHYRTVTSHDQSRWKNPKSHFGIRLHFSATIQSIDLPFLSPERERGNSHGLSTESTLRRSSE</sequence>
<accession>A0A7S1T638</accession>
<organism evidence="2">
    <name type="scientific">Compsopogon caeruleus</name>
    <dbReference type="NCBI Taxonomy" id="31354"/>
    <lineage>
        <taxon>Eukaryota</taxon>
        <taxon>Rhodophyta</taxon>
        <taxon>Compsopogonophyceae</taxon>
        <taxon>Compsopogonales</taxon>
        <taxon>Compsopogonaceae</taxon>
        <taxon>Compsopogon</taxon>
    </lineage>
</organism>
<gene>
    <name evidence="2" type="ORF">CCAE0312_LOCUS822</name>
</gene>
<reference evidence="2" key="1">
    <citation type="submission" date="2021-01" db="EMBL/GenBank/DDBJ databases">
        <authorList>
            <person name="Corre E."/>
            <person name="Pelletier E."/>
            <person name="Niang G."/>
            <person name="Scheremetjew M."/>
            <person name="Finn R."/>
            <person name="Kale V."/>
            <person name="Holt S."/>
            <person name="Cochrane G."/>
            <person name="Meng A."/>
            <person name="Brown T."/>
            <person name="Cohen L."/>
        </authorList>
    </citation>
    <scope>NUCLEOTIDE SEQUENCE</scope>
    <source>
        <strain evidence="2">SAG 36.94</strain>
    </source>
</reference>
<protein>
    <submittedName>
        <fullName evidence="2">Uncharacterized protein</fullName>
    </submittedName>
</protein>
<proteinExistence type="predicted"/>
<dbReference type="EMBL" id="HBGH01001611">
    <property type="protein sequence ID" value="CAD9223807.1"/>
    <property type="molecule type" value="Transcribed_RNA"/>
</dbReference>